<accession>A0A085W759</accession>
<comment type="caution">
    <text evidence="1">The sequence shown here is derived from an EMBL/GenBank/DDBJ whole genome shotgun (WGS) entry which is preliminary data.</text>
</comment>
<organism evidence="1 2">
    <name type="scientific">Hyalangium minutum</name>
    <dbReference type="NCBI Taxonomy" id="394096"/>
    <lineage>
        <taxon>Bacteria</taxon>
        <taxon>Pseudomonadati</taxon>
        <taxon>Myxococcota</taxon>
        <taxon>Myxococcia</taxon>
        <taxon>Myxococcales</taxon>
        <taxon>Cystobacterineae</taxon>
        <taxon>Archangiaceae</taxon>
        <taxon>Hyalangium</taxon>
    </lineage>
</organism>
<dbReference type="STRING" id="394096.DB31_2640"/>
<reference evidence="1 2" key="1">
    <citation type="submission" date="2014-04" db="EMBL/GenBank/DDBJ databases">
        <title>Genome assembly of Hyalangium minutum DSM 14724.</title>
        <authorList>
            <person name="Sharma G."/>
            <person name="Subramanian S."/>
        </authorList>
    </citation>
    <scope>NUCLEOTIDE SEQUENCE [LARGE SCALE GENOMIC DNA]</scope>
    <source>
        <strain evidence="1 2">DSM 14724</strain>
    </source>
</reference>
<protein>
    <submittedName>
        <fullName evidence="1">Adenylate cyclase</fullName>
    </submittedName>
</protein>
<gene>
    <name evidence="1" type="ORF">DB31_2640</name>
</gene>
<dbReference type="Gene3D" id="3.30.565.10">
    <property type="entry name" value="Histidine kinase-like ATPase, C-terminal domain"/>
    <property type="match status" value="1"/>
</dbReference>
<dbReference type="RefSeq" id="WP_044195856.1">
    <property type="nucleotide sequence ID" value="NZ_JMCB01000017.1"/>
</dbReference>
<dbReference type="InterPro" id="IPR036890">
    <property type="entry name" value="HATPase_C_sf"/>
</dbReference>
<evidence type="ECO:0000313" key="2">
    <source>
        <dbReference type="Proteomes" id="UP000028725"/>
    </source>
</evidence>
<keyword evidence="2" id="KW-1185">Reference proteome</keyword>
<sequence>MMLTPAKTETALKTVAVEPVSPQASPALQSEVGLTSILSAYLRETLPLDLSELAQDVVAQMLTEGRLDGVDIHYHLPEERVSVELPRLQFAEILEQMVTAAAGAMKALTNRTHVLRVIVEDADPFGDFGPRLRVQDTGASVIVEDALQEAIERAETLGAKLTVKNRPMGGNIFTVELPAEQIRSW</sequence>
<evidence type="ECO:0000313" key="1">
    <source>
        <dbReference type="EMBL" id="KFE63522.1"/>
    </source>
</evidence>
<dbReference type="Proteomes" id="UP000028725">
    <property type="component" value="Unassembled WGS sequence"/>
</dbReference>
<dbReference type="AlphaFoldDB" id="A0A085W759"/>
<dbReference type="EMBL" id="JMCB01000017">
    <property type="protein sequence ID" value="KFE63522.1"/>
    <property type="molecule type" value="Genomic_DNA"/>
</dbReference>
<dbReference type="SUPFAM" id="SSF55874">
    <property type="entry name" value="ATPase domain of HSP90 chaperone/DNA topoisomerase II/histidine kinase"/>
    <property type="match status" value="1"/>
</dbReference>
<dbReference type="OrthoDB" id="5378470at2"/>
<proteinExistence type="predicted"/>
<name>A0A085W759_9BACT</name>